<dbReference type="AlphaFoldDB" id="A0A3G8M3T2"/>
<feature type="domain" description="Serine/threonine specific protein phosphatases" evidence="1">
    <location>
        <begin position="87"/>
        <end position="92"/>
    </location>
</feature>
<sequence length="248" mass="27259">MTTRWFPSALTTAEAPPGMRIYAIGDVHGRADLLHVLAEAIADDLAARRCDQAVTVFVGDYVDHGLGSNGVLKRLSTGDFPTPVVTLRGNHEETMLRFINDAAALDDWVSSGALMTLHSYGVDAGEEVAKGGASQVRVKFLAHFPDEHRRFIEETRLWAEYGGYFFCHAGIRRSAPLHMQASHDLMNIREGFLDCGEPFGKVIVHGHTPHNNVEDLPNRINLDTHAFKTGVLTAVALDGAERRFIQTA</sequence>
<dbReference type="GO" id="GO:0005737">
    <property type="term" value="C:cytoplasm"/>
    <property type="evidence" value="ECO:0007669"/>
    <property type="project" value="TreeGrafter"/>
</dbReference>
<dbReference type="KEGG" id="mros:EHO51_04015"/>
<organism evidence="2 3">
    <name type="scientific">Methylocystis rosea</name>
    <dbReference type="NCBI Taxonomy" id="173366"/>
    <lineage>
        <taxon>Bacteria</taxon>
        <taxon>Pseudomonadati</taxon>
        <taxon>Pseudomonadota</taxon>
        <taxon>Alphaproteobacteria</taxon>
        <taxon>Hyphomicrobiales</taxon>
        <taxon>Methylocystaceae</taxon>
        <taxon>Methylocystis</taxon>
    </lineage>
</organism>
<dbReference type="Proteomes" id="UP000273982">
    <property type="component" value="Chromosome"/>
</dbReference>
<proteinExistence type="predicted"/>
<dbReference type="Gene3D" id="3.60.21.10">
    <property type="match status" value="1"/>
</dbReference>
<dbReference type="GO" id="GO:0008803">
    <property type="term" value="F:bis(5'-nucleosyl)-tetraphosphatase (symmetrical) activity"/>
    <property type="evidence" value="ECO:0007669"/>
    <property type="project" value="TreeGrafter"/>
</dbReference>
<dbReference type="PANTHER" id="PTHR42850:SF4">
    <property type="entry name" value="ZINC-DEPENDENT ENDOPOLYPHOSPHATASE"/>
    <property type="match status" value="1"/>
</dbReference>
<dbReference type="InterPro" id="IPR050126">
    <property type="entry name" value="Ap4A_hydrolase"/>
</dbReference>
<dbReference type="InterPro" id="IPR004843">
    <property type="entry name" value="Calcineurin-like_PHP"/>
</dbReference>
<gene>
    <name evidence="2" type="ORF">EHO51_04015</name>
</gene>
<dbReference type="PROSITE" id="PS00125">
    <property type="entry name" value="SER_THR_PHOSPHATASE"/>
    <property type="match status" value="1"/>
</dbReference>
<dbReference type="GO" id="GO:0110154">
    <property type="term" value="P:RNA decapping"/>
    <property type="evidence" value="ECO:0007669"/>
    <property type="project" value="TreeGrafter"/>
</dbReference>
<protein>
    <submittedName>
        <fullName evidence="2">Serine/threonine protein phosphatase</fullName>
    </submittedName>
</protein>
<dbReference type="InterPro" id="IPR029052">
    <property type="entry name" value="Metallo-depent_PP-like"/>
</dbReference>
<name>A0A3G8M3T2_9HYPH</name>
<evidence type="ECO:0000313" key="3">
    <source>
        <dbReference type="Proteomes" id="UP000273982"/>
    </source>
</evidence>
<dbReference type="SUPFAM" id="SSF56300">
    <property type="entry name" value="Metallo-dependent phosphatases"/>
    <property type="match status" value="1"/>
</dbReference>
<dbReference type="EMBL" id="CP034086">
    <property type="protein sequence ID" value="AZG75965.1"/>
    <property type="molecule type" value="Genomic_DNA"/>
</dbReference>
<dbReference type="Pfam" id="PF00149">
    <property type="entry name" value="Metallophos"/>
    <property type="match status" value="1"/>
</dbReference>
<reference evidence="2 3" key="1">
    <citation type="submission" date="2018-11" db="EMBL/GenBank/DDBJ databases">
        <title>Genome squencing of methanotrophic bacteria isolated from alkaline groundwater in Korea.</title>
        <authorList>
            <person name="Nguyen L.N."/>
        </authorList>
    </citation>
    <scope>NUCLEOTIDE SEQUENCE [LARGE SCALE GENOMIC DNA]</scope>
    <source>
        <strain evidence="2 3">GW6</strain>
    </source>
</reference>
<dbReference type="InterPro" id="IPR006186">
    <property type="entry name" value="Ser/Thr-sp_prot-phosphatase"/>
</dbReference>
<evidence type="ECO:0000313" key="2">
    <source>
        <dbReference type="EMBL" id="AZG75965.1"/>
    </source>
</evidence>
<dbReference type="GO" id="GO:0016791">
    <property type="term" value="F:phosphatase activity"/>
    <property type="evidence" value="ECO:0007669"/>
    <property type="project" value="TreeGrafter"/>
</dbReference>
<dbReference type="RefSeq" id="WP_124737805.1">
    <property type="nucleotide sequence ID" value="NZ_CP034086.1"/>
</dbReference>
<dbReference type="PANTHER" id="PTHR42850">
    <property type="entry name" value="METALLOPHOSPHOESTERASE"/>
    <property type="match status" value="1"/>
</dbReference>
<accession>A0A3G8M3T2</accession>
<evidence type="ECO:0000259" key="1">
    <source>
        <dbReference type="PROSITE" id="PS00125"/>
    </source>
</evidence>